<dbReference type="EMBL" id="PJQY01003768">
    <property type="protein sequence ID" value="PQM34695.1"/>
    <property type="molecule type" value="Genomic_DNA"/>
</dbReference>
<accession>A0A314UB60</accession>
<dbReference type="STRING" id="2094558.A0A314UB60"/>
<gene>
    <name evidence="1" type="ORF">Pyn_24361</name>
</gene>
<reference evidence="1 2" key="1">
    <citation type="submission" date="2018-02" db="EMBL/GenBank/DDBJ databases">
        <title>Draft genome of wild Prunus yedoensis var. nudiflora.</title>
        <authorList>
            <person name="Baek S."/>
            <person name="Kim J.-H."/>
            <person name="Choi K."/>
            <person name="Kim G.-B."/>
            <person name="Cho A."/>
            <person name="Jang H."/>
            <person name="Shin C.-H."/>
            <person name="Yu H.-J."/>
            <person name="Mun J.-H."/>
        </authorList>
    </citation>
    <scope>NUCLEOTIDE SEQUENCE [LARGE SCALE GENOMIC DNA]</scope>
    <source>
        <strain evidence="2">cv. Jeju island</strain>
        <tissue evidence="1">Leaf</tissue>
    </source>
</reference>
<dbReference type="GO" id="GO:0003924">
    <property type="term" value="F:GTPase activity"/>
    <property type="evidence" value="ECO:0007669"/>
    <property type="project" value="InterPro"/>
</dbReference>
<dbReference type="Proteomes" id="UP000250321">
    <property type="component" value="Unassembled WGS sequence"/>
</dbReference>
<evidence type="ECO:0000313" key="1">
    <source>
        <dbReference type="EMBL" id="PQM34695.1"/>
    </source>
</evidence>
<dbReference type="OrthoDB" id="1696305at2759"/>
<dbReference type="PANTHER" id="PTHR47569:SF2">
    <property type="entry name" value="NO-ASSOCIATED PROTEIN 1, CHLOROPLASTIC_MITOCHONDRIAL"/>
    <property type="match status" value="1"/>
</dbReference>
<organism evidence="1 2">
    <name type="scientific">Prunus yedoensis var. nudiflora</name>
    <dbReference type="NCBI Taxonomy" id="2094558"/>
    <lineage>
        <taxon>Eukaryota</taxon>
        <taxon>Viridiplantae</taxon>
        <taxon>Streptophyta</taxon>
        <taxon>Embryophyta</taxon>
        <taxon>Tracheophyta</taxon>
        <taxon>Spermatophyta</taxon>
        <taxon>Magnoliopsida</taxon>
        <taxon>eudicotyledons</taxon>
        <taxon>Gunneridae</taxon>
        <taxon>Pentapetalae</taxon>
        <taxon>rosids</taxon>
        <taxon>fabids</taxon>
        <taxon>Rosales</taxon>
        <taxon>Rosaceae</taxon>
        <taxon>Amygdaloideae</taxon>
        <taxon>Amygdaleae</taxon>
        <taxon>Prunus</taxon>
    </lineage>
</organism>
<name>A0A314UB60_PRUYE</name>
<protein>
    <submittedName>
        <fullName evidence="1">Putative nitric oxide synthase isoform X2</fullName>
    </submittedName>
</protein>
<keyword evidence="2" id="KW-1185">Reference proteome</keyword>
<dbReference type="AlphaFoldDB" id="A0A314UB60"/>
<dbReference type="InterPro" id="IPR044229">
    <property type="entry name" value="NOA1"/>
</dbReference>
<proteinExistence type="predicted"/>
<comment type="caution">
    <text evidence="1">The sequence shown here is derived from an EMBL/GenBank/DDBJ whole genome shotgun (WGS) entry which is preliminary data.</text>
</comment>
<dbReference type="PANTHER" id="PTHR47569">
    <property type="entry name" value="NO-ASSOCIATED PROTEIN 1, CHLOROPLASTIC/MITOCHONDRIAL"/>
    <property type="match status" value="1"/>
</dbReference>
<evidence type="ECO:0000313" key="2">
    <source>
        <dbReference type="Proteomes" id="UP000250321"/>
    </source>
</evidence>
<sequence length="159" mass="17796">MAENDPVAASAQKFKPMQSAIPGTTLGPIQINAFLRGGVCHSIIIYQELFKSSTVTFYFKQKLYDTPEVHLHHRQASSSGSFRRSTCSCSSKSAKGILRCPLEMEQQGMTIPMVRMAIQYSEEVLPETQLTFYGPKSLQIHMVPSDKADEFYQKELGVL</sequence>